<evidence type="ECO:0000256" key="20">
    <source>
        <dbReference type="ARBA" id="ARBA00065396"/>
    </source>
</evidence>
<dbReference type="Gene3D" id="1.10.510.10">
    <property type="entry name" value="Transferase(Phosphotransferase) domain 1"/>
    <property type="match status" value="2"/>
</dbReference>
<evidence type="ECO:0000256" key="15">
    <source>
        <dbReference type="ARBA" id="ARBA00023242"/>
    </source>
</evidence>
<dbReference type="PROSITE" id="PS00108">
    <property type="entry name" value="PROTEIN_KINASE_ST"/>
    <property type="match status" value="1"/>
</dbReference>
<comment type="catalytic activity">
    <reaction evidence="17">
        <text>L-threonyl-[protein] + ATP = O-phospho-L-threonyl-[protein] + ADP + H(+)</text>
        <dbReference type="Rhea" id="RHEA:46608"/>
        <dbReference type="Rhea" id="RHEA-COMP:11060"/>
        <dbReference type="Rhea" id="RHEA-COMP:11605"/>
        <dbReference type="ChEBI" id="CHEBI:15378"/>
        <dbReference type="ChEBI" id="CHEBI:30013"/>
        <dbReference type="ChEBI" id="CHEBI:30616"/>
        <dbReference type="ChEBI" id="CHEBI:61977"/>
        <dbReference type="ChEBI" id="CHEBI:456216"/>
        <dbReference type="EC" id="2.7.11.1"/>
    </reaction>
    <physiologicalReaction direction="left-to-right" evidence="17">
        <dbReference type="Rhea" id="RHEA:46609"/>
    </physiologicalReaction>
</comment>
<dbReference type="EC" id="2.7.11.1" evidence="3"/>
<dbReference type="SUPFAM" id="SSF56112">
    <property type="entry name" value="Protein kinase-like (PK-like)"/>
    <property type="match status" value="1"/>
</dbReference>
<evidence type="ECO:0000259" key="23">
    <source>
        <dbReference type="PROSITE" id="PS50011"/>
    </source>
</evidence>
<gene>
    <name evidence="25" type="primary">CDC7</name>
</gene>
<dbReference type="PANTHER" id="PTHR44167:SF23">
    <property type="entry name" value="CDC7 KINASE, ISOFORM A-RELATED"/>
    <property type="match status" value="1"/>
</dbReference>
<dbReference type="GO" id="GO:0005634">
    <property type="term" value="C:nucleus"/>
    <property type="evidence" value="ECO:0007669"/>
    <property type="project" value="UniProtKB-SubCell"/>
</dbReference>
<keyword evidence="10 22" id="KW-0547">Nucleotide-binding</keyword>
<dbReference type="FunFam" id="3.30.200.20:FF:000287">
    <property type="entry name" value="Cell division cycle 7-related protein kinase"/>
    <property type="match status" value="1"/>
</dbReference>
<protein>
    <recommendedName>
        <fullName evidence="21">Cell division cycle 7-related protein kinase</fullName>
        <ecNumber evidence="3">2.7.11.1</ecNumber>
    </recommendedName>
</protein>
<keyword evidence="16" id="KW-0131">Cell cycle</keyword>
<reference evidence="25" key="1">
    <citation type="submission" date="2025-08" db="UniProtKB">
        <authorList>
            <consortium name="RefSeq"/>
        </authorList>
    </citation>
    <scope>IDENTIFICATION</scope>
    <source>
        <tissue evidence="25">Muscle</tissue>
    </source>
</reference>
<keyword evidence="6" id="KW-0597">Phosphoprotein</keyword>
<dbReference type="InterPro" id="IPR017441">
    <property type="entry name" value="Protein_kinase_ATP_BS"/>
</dbReference>
<dbReference type="FunFam" id="1.10.510.10:FF:000483">
    <property type="entry name" value="Cell division cycle 7-related protein kinase"/>
    <property type="match status" value="1"/>
</dbReference>
<keyword evidence="14" id="KW-0832">Ubl conjugation</keyword>
<keyword evidence="11 25" id="KW-0418">Kinase</keyword>
<comment type="subcellular location">
    <subcellularLocation>
        <location evidence="2">Nucleus</location>
    </subcellularLocation>
</comment>
<evidence type="ECO:0000256" key="19">
    <source>
        <dbReference type="ARBA" id="ARBA00057827"/>
    </source>
</evidence>
<dbReference type="CDD" id="cd14019">
    <property type="entry name" value="STKc_Cdc7"/>
    <property type="match status" value="1"/>
</dbReference>
<comment type="subunit">
    <text evidence="20">Forms a complex with either DBF4/DBF4A or DBF4B, leading to the activation of the kinase activity. Interacts with CLASPIN (via the acidic patch); the interaction is required for phosphorylation of MCM proteins and CLASPIN.</text>
</comment>
<evidence type="ECO:0000256" key="21">
    <source>
        <dbReference type="ARBA" id="ARBA00070601"/>
    </source>
</evidence>
<evidence type="ECO:0000256" key="8">
    <source>
        <dbReference type="ARBA" id="ARBA00022679"/>
    </source>
</evidence>
<dbReference type="AlphaFoldDB" id="A0A2Y9EH00"/>
<dbReference type="GO" id="GO:0051301">
    <property type="term" value="P:cell division"/>
    <property type="evidence" value="ECO:0007669"/>
    <property type="project" value="UniProtKB-KW"/>
</dbReference>
<evidence type="ECO:0000256" key="4">
    <source>
        <dbReference type="ARBA" id="ARBA00022499"/>
    </source>
</evidence>
<dbReference type="PANTHER" id="PTHR44167">
    <property type="entry name" value="OVARIAN-SPECIFIC SERINE/THREONINE-PROTEIN KINASE LOK-RELATED"/>
    <property type="match status" value="1"/>
</dbReference>
<evidence type="ECO:0000256" key="22">
    <source>
        <dbReference type="PROSITE-ProRule" id="PRU10141"/>
    </source>
</evidence>
<keyword evidence="4" id="KW-1017">Isopeptide bond</keyword>
<proteinExistence type="predicted"/>
<evidence type="ECO:0000313" key="25">
    <source>
        <dbReference type="RefSeq" id="XP_007101445.2"/>
    </source>
</evidence>
<dbReference type="InterPro" id="IPR008271">
    <property type="entry name" value="Ser/Thr_kinase_AS"/>
</dbReference>
<dbReference type="PROSITE" id="PS00107">
    <property type="entry name" value="PROTEIN_KINASE_ATP"/>
    <property type="match status" value="1"/>
</dbReference>
<dbReference type="InterPro" id="IPR011009">
    <property type="entry name" value="Kinase-like_dom_sf"/>
</dbReference>
<dbReference type="GO" id="GO:0004674">
    <property type="term" value="F:protein serine/threonine kinase activity"/>
    <property type="evidence" value="ECO:0007669"/>
    <property type="project" value="UniProtKB-KW"/>
</dbReference>
<dbReference type="InterPro" id="IPR000719">
    <property type="entry name" value="Prot_kinase_dom"/>
</dbReference>
<keyword evidence="12 22" id="KW-0067">ATP-binding</keyword>
<evidence type="ECO:0000256" key="16">
    <source>
        <dbReference type="ARBA" id="ARBA00023306"/>
    </source>
</evidence>
<evidence type="ECO:0000256" key="1">
    <source>
        <dbReference type="ARBA" id="ARBA00001946"/>
    </source>
</evidence>
<evidence type="ECO:0000256" key="17">
    <source>
        <dbReference type="ARBA" id="ARBA00048659"/>
    </source>
</evidence>
<feature type="binding site" evidence="22">
    <location>
        <position position="89"/>
    </location>
    <ligand>
        <name>ATP</name>
        <dbReference type="ChEBI" id="CHEBI:30616"/>
    </ligand>
</feature>
<dbReference type="GO" id="GO:0046872">
    <property type="term" value="F:metal ion binding"/>
    <property type="evidence" value="ECO:0007669"/>
    <property type="project" value="UniProtKB-KW"/>
</dbReference>
<dbReference type="Gene3D" id="3.30.200.20">
    <property type="entry name" value="Phosphorylase Kinase, domain 1"/>
    <property type="match status" value="1"/>
</dbReference>
<evidence type="ECO:0000256" key="13">
    <source>
        <dbReference type="ARBA" id="ARBA00022842"/>
    </source>
</evidence>
<dbReference type="PROSITE" id="PS50011">
    <property type="entry name" value="PROTEIN_KINASE_DOM"/>
    <property type="match status" value="1"/>
</dbReference>
<evidence type="ECO:0000256" key="18">
    <source>
        <dbReference type="ARBA" id="ARBA00048977"/>
    </source>
</evidence>
<dbReference type="SMART" id="SM00220">
    <property type="entry name" value="S_TKc"/>
    <property type="match status" value="1"/>
</dbReference>
<evidence type="ECO:0000256" key="5">
    <source>
        <dbReference type="ARBA" id="ARBA00022527"/>
    </source>
</evidence>
<keyword evidence="13" id="KW-0460">Magnesium</keyword>
<evidence type="ECO:0000256" key="7">
    <source>
        <dbReference type="ARBA" id="ARBA00022618"/>
    </source>
</evidence>
<evidence type="ECO:0000256" key="10">
    <source>
        <dbReference type="ARBA" id="ARBA00022741"/>
    </source>
</evidence>
<dbReference type="Proteomes" id="UP000248484">
    <property type="component" value="Chromosome 4"/>
</dbReference>
<comment type="catalytic activity">
    <reaction evidence="18">
        <text>L-seryl-[protein] + ATP = O-phospho-L-seryl-[protein] + ADP + H(+)</text>
        <dbReference type="Rhea" id="RHEA:17989"/>
        <dbReference type="Rhea" id="RHEA-COMP:9863"/>
        <dbReference type="Rhea" id="RHEA-COMP:11604"/>
        <dbReference type="ChEBI" id="CHEBI:15378"/>
        <dbReference type="ChEBI" id="CHEBI:29999"/>
        <dbReference type="ChEBI" id="CHEBI:30616"/>
        <dbReference type="ChEBI" id="CHEBI:83421"/>
        <dbReference type="ChEBI" id="CHEBI:456216"/>
        <dbReference type="EC" id="2.7.11.1"/>
    </reaction>
    <physiologicalReaction direction="left-to-right" evidence="18">
        <dbReference type="Rhea" id="RHEA:17990"/>
    </physiologicalReaction>
</comment>
<accession>A0A2Y9EH00</accession>
<sequence>MEASLGIQMQEPTAFSPRGRFLADGSLKKHEQNFKLPGVKKDIQKLYEAVPQLGNVFKIKDKIGEGTFSSVYLATTQLQVGPEEKIALKHLIPTSHPVRIAAELQCLTVAGGQDNVMGVKYCFRKNDHVVIAMPYLEHESFLDILNSLSFREVREYMFNLFRALKRIHQFGIVHRDVKPSNFLYNRSLRKYALVDFGLAQGTHDTKIELLKFVQSEAQQESCSQNKSYVITGNKISLSSPAAPKELDQQPTTKTAVKRPYTNAQIQIKQGKDGKLMKQSKTVDLLSRKLATKKKAISTKVMNSGVMRKTASSCPASLTCDCYATDKVCSICLSRRQQVAPRAGTPGFRAPEVLTKCPNQTTAIDMWSAGVIFLSLLSGRYPFYKASDDLTALAQIMTIRGSRETIQAAKTFGKSILCSKEVPAQDLRKLCEKLRGVNSNTPKLTSDIQELTSQDPTFSEKMDHKAAHLIQTPKAQHSGNSLYKGDSNGCGGNFDESPTNLEGWDEVPDAAYDLLDKLLDLNPASRITAEEALLHPFFKDMSL</sequence>
<evidence type="ECO:0000313" key="24">
    <source>
        <dbReference type="Proteomes" id="UP000248484"/>
    </source>
</evidence>
<evidence type="ECO:0000256" key="3">
    <source>
        <dbReference type="ARBA" id="ARBA00012513"/>
    </source>
</evidence>
<keyword evidence="9" id="KW-0479">Metal-binding</keyword>
<name>A0A2Y9EH00_PHYMC</name>
<keyword evidence="7 25" id="KW-0132">Cell division</keyword>
<organism evidence="24 25">
    <name type="scientific">Physeter macrocephalus</name>
    <name type="common">Sperm whale</name>
    <name type="synonym">Physeter catodon</name>
    <dbReference type="NCBI Taxonomy" id="9755"/>
    <lineage>
        <taxon>Eukaryota</taxon>
        <taxon>Metazoa</taxon>
        <taxon>Chordata</taxon>
        <taxon>Craniata</taxon>
        <taxon>Vertebrata</taxon>
        <taxon>Euteleostomi</taxon>
        <taxon>Mammalia</taxon>
        <taxon>Eutheria</taxon>
        <taxon>Laurasiatheria</taxon>
        <taxon>Artiodactyla</taxon>
        <taxon>Whippomorpha</taxon>
        <taxon>Cetacea</taxon>
        <taxon>Odontoceti</taxon>
        <taxon>Physeteridae</taxon>
        <taxon>Physeter</taxon>
    </lineage>
</organism>
<dbReference type="GeneID" id="102984517"/>
<feature type="domain" description="Protein kinase" evidence="23">
    <location>
        <begin position="57"/>
        <end position="537"/>
    </location>
</feature>
<keyword evidence="5" id="KW-0723">Serine/threonine-protein kinase</keyword>
<evidence type="ECO:0000256" key="12">
    <source>
        <dbReference type="ARBA" id="ARBA00022840"/>
    </source>
</evidence>
<dbReference type="CTD" id="8317"/>
<dbReference type="RefSeq" id="XP_007101445.2">
    <property type="nucleotide sequence ID" value="XM_007101383.4"/>
</dbReference>
<evidence type="ECO:0000256" key="6">
    <source>
        <dbReference type="ARBA" id="ARBA00022553"/>
    </source>
</evidence>
<dbReference type="GO" id="GO:0005524">
    <property type="term" value="F:ATP binding"/>
    <property type="evidence" value="ECO:0007669"/>
    <property type="project" value="UniProtKB-UniRule"/>
</dbReference>
<evidence type="ECO:0000256" key="9">
    <source>
        <dbReference type="ARBA" id="ARBA00022723"/>
    </source>
</evidence>
<keyword evidence="8" id="KW-0808">Transferase</keyword>
<dbReference type="Pfam" id="PF00069">
    <property type="entry name" value="Pkinase"/>
    <property type="match status" value="2"/>
</dbReference>
<dbReference type="GO" id="GO:0044773">
    <property type="term" value="P:mitotic DNA damage checkpoint signaling"/>
    <property type="evidence" value="ECO:0007669"/>
    <property type="project" value="TreeGrafter"/>
</dbReference>
<keyword evidence="15" id="KW-0539">Nucleus</keyword>
<evidence type="ECO:0000256" key="2">
    <source>
        <dbReference type="ARBA" id="ARBA00004123"/>
    </source>
</evidence>
<comment type="cofactor">
    <cofactor evidence="1">
        <name>Mg(2+)</name>
        <dbReference type="ChEBI" id="CHEBI:18420"/>
    </cofactor>
</comment>
<evidence type="ECO:0000256" key="14">
    <source>
        <dbReference type="ARBA" id="ARBA00022843"/>
    </source>
</evidence>
<evidence type="ECO:0000256" key="11">
    <source>
        <dbReference type="ARBA" id="ARBA00022777"/>
    </source>
</evidence>
<keyword evidence="24" id="KW-1185">Reference proteome</keyword>
<comment type="function">
    <text evidence="19">Kinase involved in initiation of DNA replication. Phosphorylates critical substrates that regulate the G1/S phase transition and initiation of DNA replication, such as MCM proteins and CLASPIN.</text>
</comment>